<gene>
    <name evidence="2" type="primary">LOC116295590</name>
</gene>
<dbReference type="KEGG" id="aten:116295590"/>
<proteinExistence type="predicted"/>
<evidence type="ECO:0000313" key="1">
    <source>
        <dbReference type="Proteomes" id="UP000515163"/>
    </source>
</evidence>
<dbReference type="InterPro" id="IPR036028">
    <property type="entry name" value="SH3-like_dom_sf"/>
</dbReference>
<dbReference type="RefSeq" id="XP_031559303.1">
    <property type="nucleotide sequence ID" value="XM_031703443.1"/>
</dbReference>
<dbReference type="Gene3D" id="2.30.30.40">
    <property type="entry name" value="SH3 Domains"/>
    <property type="match status" value="1"/>
</dbReference>
<organism evidence="1 2">
    <name type="scientific">Actinia tenebrosa</name>
    <name type="common">Australian red waratah sea anemone</name>
    <dbReference type="NCBI Taxonomy" id="6105"/>
    <lineage>
        <taxon>Eukaryota</taxon>
        <taxon>Metazoa</taxon>
        <taxon>Cnidaria</taxon>
        <taxon>Anthozoa</taxon>
        <taxon>Hexacorallia</taxon>
        <taxon>Actiniaria</taxon>
        <taxon>Actiniidae</taxon>
        <taxon>Actinia</taxon>
    </lineage>
</organism>
<dbReference type="SUPFAM" id="SSF50044">
    <property type="entry name" value="SH3-domain"/>
    <property type="match status" value="1"/>
</dbReference>
<keyword evidence="1" id="KW-1185">Reference proteome</keyword>
<dbReference type="AlphaFoldDB" id="A0A6P8HVE0"/>
<sequence>MCYVHIQAKPVVASAKHTVWTVRKKDLMFQKGTKITIIDRYGTNKYLCQNDKAELGYVNEENISFKIAPVELTLNKPKISSPFGMRHTNCVAILKKHKETGVFPVEVENLVALAAKDSQANISVEPKPCSSQGNVHVEMLLNTQ</sequence>
<protein>
    <submittedName>
        <fullName evidence="2">Uncharacterized protein LOC116295590</fullName>
    </submittedName>
</protein>
<evidence type="ECO:0000313" key="2">
    <source>
        <dbReference type="RefSeq" id="XP_031559303.1"/>
    </source>
</evidence>
<dbReference type="GeneID" id="116295590"/>
<reference evidence="2" key="1">
    <citation type="submission" date="2025-08" db="UniProtKB">
        <authorList>
            <consortium name="RefSeq"/>
        </authorList>
    </citation>
    <scope>IDENTIFICATION</scope>
    <source>
        <tissue evidence="2">Tentacle</tissue>
    </source>
</reference>
<name>A0A6P8HVE0_ACTTE</name>
<accession>A0A6P8HVE0</accession>
<dbReference type="InParanoid" id="A0A6P8HVE0"/>
<dbReference type="Proteomes" id="UP000515163">
    <property type="component" value="Unplaced"/>
</dbReference>